<evidence type="ECO:0000259" key="3">
    <source>
        <dbReference type="PROSITE" id="PS50970"/>
    </source>
</evidence>
<evidence type="ECO:0000256" key="2">
    <source>
        <dbReference type="ARBA" id="ARBA00022679"/>
    </source>
</evidence>
<dbReference type="SUPFAM" id="SSF82282">
    <property type="entry name" value="Homocysteine S-methyltransferase"/>
    <property type="match status" value="1"/>
</dbReference>
<gene>
    <name evidence="4" type="ORF">METZ01_LOCUS392509</name>
</gene>
<dbReference type="GO" id="GO:0008168">
    <property type="term" value="F:methyltransferase activity"/>
    <property type="evidence" value="ECO:0007669"/>
    <property type="project" value="UniProtKB-KW"/>
</dbReference>
<proteinExistence type="predicted"/>
<feature type="non-terminal residue" evidence="4">
    <location>
        <position position="166"/>
    </location>
</feature>
<accession>A0A382V0V5</accession>
<dbReference type="InterPro" id="IPR003726">
    <property type="entry name" value="HCY_dom"/>
</dbReference>
<dbReference type="PANTHER" id="PTHR11103">
    <property type="entry name" value="SLR1189 PROTEIN"/>
    <property type="match status" value="1"/>
</dbReference>
<dbReference type="PROSITE" id="PS50970">
    <property type="entry name" value="HCY"/>
    <property type="match status" value="1"/>
</dbReference>
<dbReference type="Gene3D" id="3.20.20.330">
    <property type="entry name" value="Homocysteine-binding-like domain"/>
    <property type="match status" value="1"/>
</dbReference>
<dbReference type="PANTHER" id="PTHR11103:SF18">
    <property type="entry name" value="SLR1189 PROTEIN"/>
    <property type="match status" value="1"/>
</dbReference>
<dbReference type="GO" id="GO:0032259">
    <property type="term" value="P:methylation"/>
    <property type="evidence" value="ECO:0007669"/>
    <property type="project" value="UniProtKB-KW"/>
</dbReference>
<reference evidence="4" key="1">
    <citation type="submission" date="2018-05" db="EMBL/GenBank/DDBJ databases">
        <authorList>
            <person name="Lanie J.A."/>
            <person name="Ng W.-L."/>
            <person name="Kazmierczak K.M."/>
            <person name="Andrzejewski T.M."/>
            <person name="Davidsen T.M."/>
            <person name="Wayne K.J."/>
            <person name="Tettelin H."/>
            <person name="Glass J.I."/>
            <person name="Rusch D."/>
            <person name="Podicherti R."/>
            <person name="Tsui H.-C.T."/>
            <person name="Winkler M.E."/>
        </authorList>
    </citation>
    <scope>NUCLEOTIDE SEQUENCE</scope>
</reference>
<evidence type="ECO:0000256" key="1">
    <source>
        <dbReference type="ARBA" id="ARBA00022603"/>
    </source>
</evidence>
<dbReference type="InterPro" id="IPR036589">
    <property type="entry name" value="HCY_dom_sf"/>
</dbReference>
<feature type="domain" description="Hcy-binding" evidence="3">
    <location>
        <begin position="3"/>
        <end position="166"/>
    </location>
</feature>
<dbReference type="EMBL" id="UINC01148007">
    <property type="protein sequence ID" value="SVD39655.1"/>
    <property type="molecule type" value="Genomic_DNA"/>
</dbReference>
<sequence length="166" mass="18011">MSAKNLTQRIKEGPVLLDGAMGSLLMGMGLVSGQPPEEWTINYPERVGKAHQLYEEAGSDILQTNTFGASYYRLKECGIADQHDLVNKKAVEVCRQYGGDALISGDIGPSGLLIEPLGSGKPQELKESFVRQATILDESNVDLFSVETMIDIEEAVLAVEAIRQVS</sequence>
<keyword evidence="1" id="KW-0489">Methyltransferase</keyword>
<organism evidence="4">
    <name type="scientific">marine metagenome</name>
    <dbReference type="NCBI Taxonomy" id="408172"/>
    <lineage>
        <taxon>unclassified sequences</taxon>
        <taxon>metagenomes</taxon>
        <taxon>ecological metagenomes</taxon>
    </lineage>
</organism>
<dbReference type="Pfam" id="PF02574">
    <property type="entry name" value="S-methyl_trans"/>
    <property type="match status" value="1"/>
</dbReference>
<evidence type="ECO:0000313" key="4">
    <source>
        <dbReference type="EMBL" id="SVD39655.1"/>
    </source>
</evidence>
<keyword evidence="2" id="KW-0808">Transferase</keyword>
<name>A0A382V0V5_9ZZZZ</name>
<dbReference type="AlphaFoldDB" id="A0A382V0V5"/>
<protein>
    <recommendedName>
        <fullName evidence="3">Hcy-binding domain-containing protein</fullName>
    </recommendedName>
</protein>